<dbReference type="EMBL" id="JALKHS010000006">
    <property type="protein sequence ID" value="MCK0530683.1"/>
    <property type="molecule type" value="Genomic_DNA"/>
</dbReference>
<reference evidence="2 3" key="1">
    <citation type="submission" date="2022-04" db="EMBL/GenBank/DDBJ databases">
        <authorList>
            <person name="Huq M.A."/>
        </authorList>
    </citation>
    <scope>NUCLEOTIDE SEQUENCE [LARGE SCALE GENOMIC DNA]</scope>
    <source>
        <strain evidence="2 3">MAH-33</strain>
    </source>
</reference>
<proteinExistence type="predicted"/>
<keyword evidence="1" id="KW-0812">Transmembrane</keyword>
<keyword evidence="1" id="KW-0472">Membrane</keyword>
<comment type="caution">
    <text evidence="2">The sequence shown here is derived from an EMBL/GenBank/DDBJ whole genome shotgun (WGS) entry which is preliminary data.</text>
</comment>
<feature type="transmembrane region" description="Helical" evidence="1">
    <location>
        <begin position="118"/>
        <end position="135"/>
    </location>
</feature>
<accession>A0ABT0DU91</accession>
<dbReference type="RefSeq" id="WP_247230267.1">
    <property type="nucleotide sequence ID" value="NZ_JALKHS010000006.1"/>
</dbReference>
<feature type="transmembrane region" description="Helical" evidence="1">
    <location>
        <begin position="22"/>
        <end position="55"/>
    </location>
</feature>
<sequence length="178" mass="18046">MTEQTPSSEETSAATPLQAVIILVALVPLIGLLLAIGQMIGVSEFLFAGFLFVLYWTGIKGMAPKEFAPALAGSLGGLGLAYLVHALPAHLGIVGGVLAGAALALSIYLLIRGQASVMINYAFMLLLTVGTSLAFKDDAHYAAAAASIILAGAYTGALALVGKAASSRSSKAKARTLG</sequence>
<feature type="transmembrane region" description="Helical" evidence="1">
    <location>
        <begin position="141"/>
        <end position="161"/>
    </location>
</feature>
<gene>
    <name evidence="2" type="ORF">MU848_03680</name>
</gene>
<keyword evidence="3" id="KW-1185">Reference proteome</keyword>
<evidence type="ECO:0000313" key="2">
    <source>
        <dbReference type="EMBL" id="MCK0530683.1"/>
    </source>
</evidence>
<protein>
    <recommendedName>
        <fullName evidence="4">DUF1097 domain-containing protein</fullName>
    </recommendedName>
</protein>
<keyword evidence="1" id="KW-1133">Transmembrane helix</keyword>
<evidence type="ECO:0000313" key="3">
    <source>
        <dbReference type="Proteomes" id="UP001203512"/>
    </source>
</evidence>
<evidence type="ECO:0000256" key="1">
    <source>
        <dbReference type="SAM" id="Phobius"/>
    </source>
</evidence>
<name>A0ABT0DU91_9SPHN</name>
<evidence type="ECO:0008006" key="4">
    <source>
        <dbReference type="Google" id="ProtNLM"/>
    </source>
</evidence>
<organism evidence="2 3">
    <name type="scientific">Sphingobium agri</name>
    <dbReference type="NCBI Taxonomy" id="2933566"/>
    <lineage>
        <taxon>Bacteria</taxon>
        <taxon>Pseudomonadati</taxon>
        <taxon>Pseudomonadota</taxon>
        <taxon>Alphaproteobacteria</taxon>
        <taxon>Sphingomonadales</taxon>
        <taxon>Sphingomonadaceae</taxon>
        <taxon>Sphingobium</taxon>
    </lineage>
</organism>
<feature type="transmembrane region" description="Helical" evidence="1">
    <location>
        <begin position="91"/>
        <end position="111"/>
    </location>
</feature>
<dbReference type="Proteomes" id="UP001203512">
    <property type="component" value="Unassembled WGS sequence"/>
</dbReference>